<sequence length="323" mass="37694">MITYWPKKPGTELNSHVASLFKKVYIKLNFNLYNKTSQILSIDILDACIKQELFKIVLLELEILILDIIELDINVSDIHLLNKRMLIDLVSKSMYNFVQVCNTDTALSKNLYFSSSSILCRRISMEHKLLLNNLVVYLVFGTSGSSMNAYLFPLDKTPVQHVEILLDNLVIQLADLIFFKLVNSEVGIADLFKFLKVNRMCRNTYVSARSIATFKNNLLWNNHISYYIQQPRIIYNNRYQVWIFSTKGLHCQYIYAYREDELVMLSKIQTLVIILLEIQDFVLPKFQALVLSVGRLWIYGFRYLITNSFKMVVKSIAILTRVR</sequence>
<dbReference type="EMBL" id="LT622875">
    <property type="protein sequence ID" value="SCW23716.1"/>
    <property type="molecule type" value="Genomic_DNA"/>
</dbReference>
<evidence type="ECO:0008006" key="2">
    <source>
        <dbReference type="Google" id="ProtNLM"/>
    </source>
</evidence>
<dbReference type="Pfam" id="PF12452">
    <property type="entry name" value="DUF3685"/>
    <property type="match status" value="1"/>
</dbReference>
<reference evidence="1" key="1">
    <citation type="submission" date="2016-10" db="EMBL/GenBank/DDBJ databases">
        <title>Chloroplast genomes as a tool to resolve red algal phylogenies: a case study in the Nemaliales.</title>
        <authorList>
            <person name="Costa J.F."/>
            <person name="Lin S.M."/>
            <person name="Macaya E.C."/>
            <person name="Fernandez-Garcia C."/>
            <person name="Verbruggen H."/>
        </authorList>
    </citation>
    <scope>NUCLEOTIDE SEQUENCE</scope>
    <source>
        <strain evidence="1">J.0255</strain>
    </source>
</reference>
<reference evidence="1" key="2">
    <citation type="submission" date="2016-10" db="EMBL/GenBank/DDBJ databases">
        <authorList>
            <person name="de Groot N.N."/>
        </authorList>
    </citation>
    <scope>NUCLEOTIDE SEQUENCE</scope>
    <source>
        <strain evidence="1">J.0255</strain>
    </source>
</reference>
<protein>
    <recommendedName>
        <fullName evidence="2">Ycf55</fullName>
    </recommendedName>
</protein>
<accession>A0A1G4NYX3</accession>
<geneLocation type="chloroplast" evidence="1"/>
<name>A0A1G4NYX3_9FLOR</name>
<organism evidence="1">
    <name type="scientific">Yamadaella caenomyce</name>
    <dbReference type="NCBI Taxonomy" id="259029"/>
    <lineage>
        <taxon>Eukaryota</taxon>
        <taxon>Rhodophyta</taxon>
        <taxon>Florideophyceae</taxon>
        <taxon>Nemaliophycidae</taxon>
        <taxon>Nemaliales</taxon>
        <taxon>Liagoraceae</taxon>
        <taxon>Yamadaella</taxon>
    </lineage>
</organism>
<gene>
    <name evidence="1" type="primary">ycf55</name>
    <name evidence="1" type="ORF">J0255_24</name>
</gene>
<dbReference type="AlphaFoldDB" id="A0A1G4NYX3"/>
<dbReference type="PIRSF" id="PIRSF036962">
    <property type="entry name" value="UCP036962_SignTr_Ycf55"/>
    <property type="match status" value="1"/>
</dbReference>
<dbReference type="GeneID" id="29998151"/>
<keyword evidence="1" id="KW-0150">Chloroplast</keyword>
<evidence type="ECO:0000313" key="1">
    <source>
        <dbReference type="EMBL" id="SCW23716.1"/>
    </source>
</evidence>
<dbReference type="RefSeq" id="YP_009315261.1">
    <property type="nucleotide sequence ID" value="NC_031666.1"/>
</dbReference>
<keyword evidence="1" id="KW-0934">Plastid</keyword>
<dbReference type="InterPro" id="IPR017077">
    <property type="entry name" value="Uncharacterised_Ycf55_algae"/>
</dbReference>
<dbReference type="InterPro" id="IPR022552">
    <property type="entry name" value="UPF_Ycf55"/>
</dbReference>
<proteinExistence type="predicted"/>